<dbReference type="RefSeq" id="WP_311581215.1">
    <property type="nucleotide sequence ID" value="NZ_JAVRFH010000051.1"/>
</dbReference>
<dbReference type="Proteomes" id="UP001180724">
    <property type="component" value="Unassembled WGS sequence"/>
</dbReference>
<feature type="region of interest" description="Disordered" evidence="1">
    <location>
        <begin position="18"/>
        <end position="42"/>
    </location>
</feature>
<name>A0ABU3AYG5_9ACTN</name>
<keyword evidence="3" id="KW-1185">Reference proteome</keyword>
<accession>A0ABU3AYG5</accession>
<gene>
    <name evidence="2" type="ORF">RM812_33310</name>
</gene>
<proteinExistence type="predicted"/>
<reference evidence="2" key="1">
    <citation type="submission" date="2024-05" db="EMBL/GenBank/DDBJ databases">
        <title>30 novel species of actinomycetes from the DSMZ collection.</title>
        <authorList>
            <person name="Nouioui I."/>
        </authorList>
    </citation>
    <scope>NUCLEOTIDE SEQUENCE</scope>
    <source>
        <strain evidence="2">DSM 40712</strain>
    </source>
</reference>
<protein>
    <submittedName>
        <fullName evidence="2">Uncharacterized protein</fullName>
    </submittedName>
</protein>
<evidence type="ECO:0000313" key="3">
    <source>
        <dbReference type="Proteomes" id="UP001180724"/>
    </source>
</evidence>
<evidence type="ECO:0000313" key="2">
    <source>
        <dbReference type="EMBL" id="MDT0615044.1"/>
    </source>
</evidence>
<dbReference type="EMBL" id="JAVRFH010000051">
    <property type="protein sequence ID" value="MDT0615044.1"/>
    <property type="molecule type" value="Genomic_DNA"/>
</dbReference>
<sequence length="42" mass="4077">MNSHLALVAAAAAMVPGPPEAEAARSAADGSGFPLGLLADEE</sequence>
<comment type="caution">
    <text evidence="2">The sequence shown here is derived from an EMBL/GenBank/DDBJ whole genome shotgun (WGS) entry which is preliminary data.</text>
</comment>
<organism evidence="2 3">
    <name type="scientific">Streptomyces lancefieldiae</name>
    <dbReference type="NCBI Taxonomy" id="3075520"/>
    <lineage>
        <taxon>Bacteria</taxon>
        <taxon>Bacillati</taxon>
        <taxon>Actinomycetota</taxon>
        <taxon>Actinomycetes</taxon>
        <taxon>Kitasatosporales</taxon>
        <taxon>Streptomycetaceae</taxon>
        <taxon>Streptomyces</taxon>
    </lineage>
</organism>
<evidence type="ECO:0000256" key="1">
    <source>
        <dbReference type="SAM" id="MobiDB-lite"/>
    </source>
</evidence>